<dbReference type="AlphaFoldDB" id="A0A3B0V1X8"/>
<organism evidence="3">
    <name type="scientific">hydrothermal vent metagenome</name>
    <dbReference type="NCBI Taxonomy" id="652676"/>
    <lineage>
        <taxon>unclassified sequences</taxon>
        <taxon>metagenomes</taxon>
        <taxon>ecological metagenomes</taxon>
    </lineage>
</organism>
<evidence type="ECO:0008006" key="4">
    <source>
        <dbReference type="Google" id="ProtNLM"/>
    </source>
</evidence>
<evidence type="ECO:0000256" key="2">
    <source>
        <dbReference type="ARBA" id="ARBA00022801"/>
    </source>
</evidence>
<dbReference type="Gene3D" id="3.10.129.10">
    <property type="entry name" value="Hotdog Thioesterase"/>
    <property type="match status" value="1"/>
</dbReference>
<dbReference type="InterPro" id="IPR029069">
    <property type="entry name" value="HotDog_dom_sf"/>
</dbReference>
<proteinExistence type="inferred from homology"/>
<sequence length="134" mass="15489">MQEFNFKISVQFRYSDFDMLGHLNSAQYVTILELGRLEYFRAINWNLKEVSNVVASFKIDYLNQIIPTNEVMVHVRITRLGNKSFSMQYAMASPDESIIYAKAETEQVCILKNGNTSTPIPAQIKKQITLFEKL</sequence>
<dbReference type="CDD" id="cd00586">
    <property type="entry name" value="4HBT"/>
    <property type="match status" value="1"/>
</dbReference>
<dbReference type="PANTHER" id="PTHR31793:SF27">
    <property type="entry name" value="NOVEL THIOESTERASE SUPERFAMILY DOMAIN AND SAPOSIN A-TYPE DOMAIN CONTAINING PROTEIN (0610012H03RIK)"/>
    <property type="match status" value="1"/>
</dbReference>
<protein>
    <recommendedName>
        <fullName evidence="4">4-hydroxybenzoyl-CoA thioesterase family active site</fullName>
    </recommendedName>
</protein>
<dbReference type="InterPro" id="IPR050563">
    <property type="entry name" value="4-hydroxybenzoyl-CoA_TE"/>
</dbReference>
<evidence type="ECO:0000256" key="1">
    <source>
        <dbReference type="ARBA" id="ARBA00005953"/>
    </source>
</evidence>
<dbReference type="PANTHER" id="PTHR31793">
    <property type="entry name" value="4-HYDROXYBENZOYL-COA THIOESTERASE FAMILY MEMBER"/>
    <property type="match status" value="1"/>
</dbReference>
<dbReference type="GO" id="GO:0047617">
    <property type="term" value="F:fatty acyl-CoA hydrolase activity"/>
    <property type="evidence" value="ECO:0007669"/>
    <property type="project" value="TreeGrafter"/>
</dbReference>
<dbReference type="SUPFAM" id="SSF54637">
    <property type="entry name" value="Thioesterase/thiol ester dehydrase-isomerase"/>
    <property type="match status" value="1"/>
</dbReference>
<keyword evidence="2" id="KW-0378">Hydrolase</keyword>
<accession>A0A3B0V1X8</accession>
<name>A0A3B0V1X8_9ZZZZ</name>
<reference evidence="3" key="1">
    <citation type="submission" date="2018-06" db="EMBL/GenBank/DDBJ databases">
        <authorList>
            <person name="Zhirakovskaya E."/>
        </authorList>
    </citation>
    <scope>NUCLEOTIDE SEQUENCE</scope>
</reference>
<evidence type="ECO:0000313" key="3">
    <source>
        <dbReference type="EMBL" id="VAW25976.1"/>
    </source>
</evidence>
<dbReference type="Pfam" id="PF13279">
    <property type="entry name" value="4HBT_2"/>
    <property type="match status" value="1"/>
</dbReference>
<dbReference type="EMBL" id="UOES01000046">
    <property type="protein sequence ID" value="VAW25976.1"/>
    <property type="molecule type" value="Genomic_DNA"/>
</dbReference>
<comment type="similarity">
    <text evidence="1">Belongs to the 4-hydroxybenzoyl-CoA thioesterase family.</text>
</comment>
<gene>
    <name evidence="3" type="ORF">MNBD_BACTEROID06-567</name>
</gene>